<reference evidence="2 4" key="1">
    <citation type="journal article" date="2009" name="PLoS Biol.">
        <title>Lineage-specific biology revealed by a finished genome assembly of the mouse.</title>
        <authorList>
            <consortium name="Mouse Genome Sequencing Consortium"/>
            <person name="Church D.M."/>
            <person name="Goodstadt L."/>
            <person name="Hillier L.W."/>
            <person name="Zody M.C."/>
            <person name="Goldstein S."/>
            <person name="She X."/>
            <person name="Bult C.J."/>
            <person name="Agarwala R."/>
            <person name="Cherry J.L."/>
            <person name="DiCuccio M."/>
            <person name="Hlavina W."/>
            <person name="Kapustin Y."/>
            <person name="Meric P."/>
            <person name="Maglott D."/>
            <person name="Birtle Z."/>
            <person name="Marques A.C."/>
            <person name="Graves T."/>
            <person name="Zhou S."/>
            <person name="Teague B."/>
            <person name="Potamousis K."/>
            <person name="Churas C."/>
            <person name="Place M."/>
            <person name="Herschleb J."/>
            <person name="Runnheim R."/>
            <person name="Forrest D."/>
            <person name="Amos-Landgraf J."/>
            <person name="Schwartz D.C."/>
            <person name="Cheng Z."/>
            <person name="Lindblad-Toh K."/>
            <person name="Eichler E.E."/>
            <person name="Ponting C.P."/>
        </authorList>
    </citation>
    <scope>NUCLEOTIDE SEQUENCE [LARGE SCALE GENOMIC DNA]</scope>
    <source>
        <strain evidence="2 4">C57BL/6J</strain>
    </source>
</reference>
<dbReference type="InterPro" id="IPR042502">
    <property type="entry name" value="TM7SF3"/>
</dbReference>
<dbReference type="ExpressionAtlas" id="D6RI14">
    <property type="expression patterns" value="baseline and differential"/>
</dbReference>
<keyword evidence="4" id="KW-1185">Reference proteome</keyword>
<keyword evidence="1" id="KW-0732">Signal</keyword>
<dbReference type="PANTHER" id="PTHR15937:SF3">
    <property type="entry name" value="TRANSMEMBRANE 7 SUPERFAMILY MEMBER 3"/>
    <property type="match status" value="1"/>
</dbReference>
<dbReference type="ProteomicsDB" id="322803"/>
<proteinExistence type="predicted"/>
<gene>
    <name evidence="2 3" type="primary">Tm7sf3</name>
</gene>
<dbReference type="PANTHER" id="PTHR15937">
    <property type="entry name" value="TRANSMEMBRANE 7 SUPERFAMILY MEMBER 3"/>
    <property type="match status" value="1"/>
</dbReference>
<feature type="chain" id="PRO_5003087394" evidence="1">
    <location>
        <begin position="20"/>
        <end position="84"/>
    </location>
</feature>
<protein>
    <submittedName>
        <fullName evidence="2">Transmembrane 7 superfamily member 3</fullName>
    </submittedName>
</protein>
<evidence type="ECO:0000313" key="3">
    <source>
        <dbReference type="MGI" id="MGI:1914873"/>
    </source>
</evidence>
<dbReference type="Ensembl" id="ENSMUST00000127529.2">
    <property type="protein sequence ID" value="ENSMUSP00000118517.2"/>
    <property type="gene ID" value="ENSMUSG00000040234.17"/>
</dbReference>
<reference evidence="2" key="4">
    <citation type="submission" date="2025-09" db="UniProtKB">
        <authorList>
            <consortium name="Ensembl"/>
        </authorList>
    </citation>
    <scope>IDENTIFICATION</scope>
    <source>
        <strain evidence="2">C57BL/6J</strain>
    </source>
</reference>
<dbReference type="MGI" id="MGI:1914873">
    <property type="gene designation" value="Tm7sf3"/>
</dbReference>
<evidence type="ECO:0000313" key="4">
    <source>
        <dbReference type="Proteomes" id="UP000000589"/>
    </source>
</evidence>
<dbReference type="Bgee" id="ENSMUSG00000040234">
    <property type="expression patterns" value="Expressed in sciatic nerve and 266 other cell types or tissues"/>
</dbReference>
<evidence type="ECO:0000256" key="1">
    <source>
        <dbReference type="SAM" id="SignalP"/>
    </source>
</evidence>
<reference evidence="2" key="3">
    <citation type="submission" date="2025-08" db="UniProtKB">
        <authorList>
            <consortium name="Ensembl"/>
        </authorList>
    </citation>
    <scope>IDENTIFICATION</scope>
    <source>
        <strain evidence="2">C57BL/6J</strain>
    </source>
</reference>
<dbReference type="GeneTree" id="ENSGT00390000008702"/>
<dbReference type="HOGENOM" id="CLU_169344_0_0_1"/>
<sequence>MWRLRLLVLAVLAAGSAEAQANSSDGFLEFSVGKFTYFVLSKSSPQEAVLRHISSNVTFLLFQIHSQYQNTTVSFTKGYRAPTV</sequence>
<dbReference type="AlphaFoldDB" id="D6RI14"/>
<dbReference type="Proteomes" id="UP000000589">
    <property type="component" value="Chromosome 6"/>
</dbReference>
<evidence type="ECO:0000313" key="2">
    <source>
        <dbReference type="Ensembl" id="ENSMUSP00000118517.2"/>
    </source>
</evidence>
<dbReference type="VEuPathDB" id="HostDB:ENSMUSG00000040234"/>
<dbReference type="Antibodypedia" id="42376">
    <property type="antibodies" value="79 antibodies from 20 providers"/>
</dbReference>
<accession>D6RI14</accession>
<organism evidence="2 4">
    <name type="scientific">Mus musculus</name>
    <name type="common">Mouse</name>
    <dbReference type="NCBI Taxonomy" id="10090"/>
    <lineage>
        <taxon>Eukaryota</taxon>
        <taxon>Metazoa</taxon>
        <taxon>Chordata</taxon>
        <taxon>Craniata</taxon>
        <taxon>Vertebrata</taxon>
        <taxon>Euteleostomi</taxon>
        <taxon>Mammalia</taxon>
        <taxon>Eutheria</taxon>
        <taxon>Euarchontoglires</taxon>
        <taxon>Glires</taxon>
        <taxon>Rodentia</taxon>
        <taxon>Myomorpha</taxon>
        <taxon>Muroidea</taxon>
        <taxon>Muridae</taxon>
        <taxon>Murinae</taxon>
        <taxon>Mus</taxon>
        <taxon>Mus</taxon>
    </lineage>
</organism>
<dbReference type="Pfam" id="PF25992">
    <property type="entry name" value="Ig_TM7SF3_N"/>
    <property type="match status" value="1"/>
</dbReference>
<reference evidence="2 4" key="2">
    <citation type="journal article" date="2011" name="PLoS Biol.">
        <title>Modernizing reference genome assemblies.</title>
        <authorList>
            <person name="Church D.M."/>
            <person name="Schneider V.A."/>
            <person name="Graves T."/>
            <person name="Auger K."/>
            <person name="Cunningham F."/>
            <person name="Bouk N."/>
            <person name="Chen H.C."/>
            <person name="Agarwala R."/>
            <person name="McLaren W.M."/>
            <person name="Ritchie G.R."/>
            <person name="Albracht D."/>
            <person name="Kremitzki M."/>
            <person name="Rock S."/>
            <person name="Kotkiewicz H."/>
            <person name="Kremitzki C."/>
            <person name="Wollam A."/>
            <person name="Trani L."/>
            <person name="Fulton L."/>
            <person name="Fulton R."/>
            <person name="Matthews L."/>
            <person name="Whitehead S."/>
            <person name="Chow W."/>
            <person name="Torrance J."/>
            <person name="Dunn M."/>
            <person name="Harden G."/>
            <person name="Threadgold G."/>
            <person name="Wood J."/>
            <person name="Collins J."/>
            <person name="Heath P."/>
            <person name="Griffiths G."/>
            <person name="Pelan S."/>
            <person name="Grafham D."/>
            <person name="Eichler E.E."/>
            <person name="Weinstock G."/>
            <person name="Mardis E.R."/>
            <person name="Wilson R.K."/>
            <person name="Howe K."/>
            <person name="Flicek P."/>
            <person name="Hubbard T."/>
        </authorList>
    </citation>
    <scope>NUCLEOTIDE SEQUENCE [LARGE SCALE GENOMIC DNA]</scope>
    <source>
        <strain evidence="2 4">C57BL/6J</strain>
    </source>
</reference>
<dbReference type="AGR" id="MGI:1914873"/>
<feature type="signal peptide" evidence="1">
    <location>
        <begin position="1"/>
        <end position="19"/>
    </location>
</feature>
<name>D6RI14_MOUSE</name>